<dbReference type="Proteomes" id="UP001178507">
    <property type="component" value="Unassembled WGS sequence"/>
</dbReference>
<sequence length="177" mass="19727">LRMRKPKPEEVTPQRGLDEESLAASAVTKHAGRVFGSMCVANLALRTGDSVVPPSIPMLELYSISQLQLERGIEDQMKEDASRVQVDSSLEPVDVAAKRFRTAAAVRKSLRLRLNATRKAILMRTQEKRAGEWTGDGKNLLLRHSSPGDEWLRFLDVGPEDLQAYLDVPQVALAEFF</sequence>
<proteinExistence type="predicted"/>
<reference evidence="1" key="1">
    <citation type="submission" date="2023-08" db="EMBL/GenBank/DDBJ databases">
        <authorList>
            <person name="Chen Y."/>
            <person name="Shah S."/>
            <person name="Dougan E. K."/>
            <person name="Thang M."/>
            <person name="Chan C."/>
        </authorList>
    </citation>
    <scope>NUCLEOTIDE SEQUENCE</scope>
</reference>
<comment type="caution">
    <text evidence="1">The sequence shown here is derived from an EMBL/GenBank/DDBJ whole genome shotgun (WGS) entry which is preliminary data.</text>
</comment>
<gene>
    <name evidence="1" type="ORF">EVOR1521_LOCUS18422</name>
</gene>
<dbReference type="EMBL" id="CAUJNA010002598">
    <property type="protein sequence ID" value="CAJ1393592.1"/>
    <property type="molecule type" value="Genomic_DNA"/>
</dbReference>
<accession>A0AA36N412</accession>
<feature type="non-terminal residue" evidence="1">
    <location>
        <position position="177"/>
    </location>
</feature>
<keyword evidence="2" id="KW-1185">Reference proteome</keyword>
<evidence type="ECO:0000313" key="2">
    <source>
        <dbReference type="Proteomes" id="UP001178507"/>
    </source>
</evidence>
<protein>
    <submittedName>
        <fullName evidence="1">Uncharacterized protein</fullName>
    </submittedName>
</protein>
<organism evidence="1 2">
    <name type="scientific">Effrenium voratum</name>
    <dbReference type="NCBI Taxonomy" id="2562239"/>
    <lineage>
        <taxon>Eukaryota</taxon>
        <taxon>Sar</taxon>
        <taxon>Alveolata</taxon>
        <taxon>Dinophyceae</taxon>
        <taxon>Suessiales</taxon>
        <taxon>Symbiodiniaceae</taxon>
        <taxon>Effrenium</taxon>
    </lineage>
</organism>
<evidence type="ECO:0000313" key="1">
    <source>
        <dbReference type="EMBL" id="CAJ1393592.1"/>
    </source>
</evidence>
<dbReference type="AlphaFoldDB" id="A0AA36N412"/>
<name>A0AA36N412_9DINO</name>